<keyword evidence="2" id="KW-1185">Reference proteome</keyword>
<dbReference type="GeneID" id="39584039"/>
<evidence type="ECO:0000313" key="2">
    <source>
        <dbReference type="Proteomes" id="UP000272025"/>
    </source>
</evidence>
<dbReference type="AlphaFoldDB" id="A0A3N2PLM6"/>
<protein>
    <submittedName>
        <fullName evidence="1">Uncharacterized protein</fullName>
    </submittedName>
</protein>
<dbReference type="RefSeq" id="XP_028463233.1">
    <property type="nucleotide sequence ID" value="XM_028615562.1"/>
</dbReference>
<organism evidence="1 2">
    <name type="scientific">Sodiomyces alkalinus (strain CBS 110278 / VKM F-3762 / F11)</name>
    <name type="common">Alkaliphilic filamentous fungus</name>
    <dbReference type="NCBI Taxonomy" id="1314773"/>
    <lineage>
        <taxon>Eukaryota</taxon>
        <taxon>Fungi</taxon>
        <taxon>Dikarya</taxon>
        <taxon>Ascomycota</taxon>
        <taxon>Pezizomycotina</taxon>
        <taxon>Sordariomycetes</taxon>
        <taxon>Hypocreomycetidae</taxon>
        <taxon>Glomerellales</taxon>
        <taxon>Plectosphaerellaceae</taxon>
        <taxon>Sodiomyces</taxon>
    </lineage>
</organism>
<accession>A0A3N2PLM6</accession>
<name>A0A3N2PLM6_SODAK</name>
<dbReference type="Proteomes" id="UP000272025">
    <property type="component" value="Unassembled WGS sequence"/>
</dbReference>
<gene>
    <name evidence="1" type="ORF">SODALDRAFT_65762</name>
</gene>
<sequence length="77" mass="8420">MQKHPPFPSFLVVIPGQVPSAGHTNATRSKTKPALTNESAFPWSGLWSVRGSTRRQQDCVVSCISRSRPSGGFLPQR</sequence>
<reference evidence="1 2" key="1">
    <citation type="journal article" date="2018" name="Mol. Ecol.">
        <title>The obligate alkalophilic soda-lake fungus Sodiomyces alkalinus has shifted to a protein diet.</title>
        <authorList>
            <person name="Grum-Grzhimaylo A.A."/>
            <person name="Falkoski D.L."/>
            <person name="van den Heuvel J."/>
            <person name="Valero-Jimenez C.A."/>
            <person name="Min B."/>
            <person name="Choi I.G."/>
            <person name="Lipzen A."/>
            <person name="Daum C.G."/>
            <person name="Aanen D.K."/>
            <person name="Tsang A."/>
            <person name="Henrissat B."/>
            <person name="Bilanenko E.N."/>
            <person name="de Vries R.P."/>
            <person name="van Kan J.A.L."/>
            <person name="Grigoriev I.V."/>
            <person name="Debets A.J.M."/>
        </authorList>
    </citation>
    <scope>NUCLEOTIDE SEQUENCE [LARGE SCALE GENOMIC DNA]</scope>
    <source>
        <strain evidence="1 2">F11</strain>
    </source>
</reference>
<evidence type="ECO:0000313" key="1">
    <source>
        <dbReference type="EMBL" id="ROT35427.1"/>
    </source>
</evidence>
<proteinExistence type="predicted"/>
<dbReference type="EMBL" id="ML119061">
    <property type="protein sequence ID" value="ROT35427.1"/>
    <property type="molecule type" value="Genomic_DNA"/>
</dbReference>